<dbReference type="PROSITE" id="PS50097">
    <property type="entry name" value="BTB"/>
    <property type="match status" value="1"/>
</dbReference>
<dbReference type="Proteomes" id="UP000198287">
    <property type="component" value="Unassembled WGS sequence"/>
</dbReference>
<dbReference type="Gene3D" id="2.130.10.30">
    <property type="entry name" value="Regulator of chromosome condensation 1/beta-lactamase-inhibitor protein II"/>
    <property type="match status" value="1"/>
</dbReference>
<evidence type="ECO:0000259" key="1">
    <source>
        <dbReference type="PROSITE" id="PS50097"/>
    </source>
</evidence>
<proteinExistence type="predicted"/>
<dbReference type="OrthoDB" id="6435723at2759"/>
<name>A0A226CVW5_FOLCA</name>
<dbReference type="Gene3D" id="3.30.710.10">
    <property type="entry name" value="Potassium Channel Kv1.1, Chain A"/>
    <property type="match status" value="1"/>
</dbReference>
<dbReference type="SUPFAM" id="SSF50985">
    <property type="entry name" value="RCC1/BLIP-II"/>
    <property type="match status" value="1"/>
</dbReference>
<dbReference type="CDD" id="cd18186">
    <property type="entry name" value="BTB_POZ_ZBTB_KLHL-like"/>
    <property type="match status" value="1"/>
</dbReference>
<dbReference type="SMART" id="SM00225">
    <property type="entry name" value="BTB"/>
    <property type="match status" value="1"/>
</dbReference>
<dbReference type="SUPFAM" id="SSF54695">
    <property type="entry name" value="POZ domain"/>
    <property type="match status" value="1"/>
</dbReference>
<evidence type="ECO:0000313" key="3">
    <source>
        <dbReference type="Proteomes" id="UP000198287"/>
    </source>
</evidence>
<dbReference type="InterPro" id="IPR009091">
    <property type="entry name" value="RCC1/BLIP-II"/>
</dbReference>
<keyword evidence="3" id="KW-1185">Reference proteome</keyword>
<reference evidence="2 3" key="1">
    <citation type="submission" date="2015-12" db="EMBL/GenBank/DDBJ databases">
        <title>The genome of Folsomia candida.</title>
        <authorList>
            <person name="Faddeeva A."/>
            <person name="Derks M.F."/>
            <person name="Anvar Y."/>
            <person name="Smit S."/>
            <person name="Van Straalen N."/>
            <person name="Roelofs D."/>
        </authorList>
    </citation>
    <scope>NUCLEOTIDE SEQUENCE [LARGE SCALE GENOMIC DNA]</scope>
    <source>
        <strain evidence="2 3">VU population</strain>
        <tissue evidence="2">Whole body</tissue>
    </source>
</reference>
<gene>
    <name evidence="2" type="ORF">Fcan01_28499</name>
</gene>
<dbReference type="AlphaFoldDB" id="A0A226CVW5"/>
<comment type="caution">
    <text evidence="2">The sequence shown here is derived from an EMBL/GenBank/DDBJ whole genome shotgun (WGS) entry which is preliminary data.</text>
</comment>
<accession>A0A226CVW5</accession>
<dbReference type="InterPro" id="IPR011333">
    <property type="entry name" value="SKP1/BTB/POZ_sf"/>
</dbReference>
<dbReference type="InterPro" id="IPR000210">
    <property type="entry name" value="BTB/POZ_dom"/>
</dbReference>
<dbReference type="PANTHER" id="PTHR24413">
    <property type="entry name" value="SPECKLE-TYPE POZ PROTEIN"/>
    <property type="match status" value="1"/>
</dbReference>
<evidence type="ECO:0000313" key="2">
    <source>
        <dbReference type="EMBL" id="OXA36744.1"/>
    </source>
</evidence>
<organism evidence="2 3">
    <name type="scientific">Folsomia candida</name>
    <name type="common">Springtail</name>
    <dbReference type="NCBI Taxonomy" id="158441"/>
    <lineage>
        <taxon>Eukaryota</taxon>
        <taxon>Metazoa</taxon>
        <taxon>Ecdysozoa</taxon>
        <taxon>Arthropoda</taxon>
        <taxon>Hexapoda</taxon>
        <taxon>Collembola</taxon>
        <taxon>Entomobryomorpha</taxon>
        <taxon>Isotomoidea</taxon>
        <taxon>Isotomidae</taxon>
        <taxon>Proisotominae</taxon>
        <taxon>Folsomia</taxon>
    </lineage>
</organism>
<dbReference type="Pfam" id="PF00651">
    <property type="entry name" value="BTB"/>
    <property type="match status" value="1"/>
</dbReference>
<sequence length="544" mass="62051">MESQLQIWDIFRDFSNDNVSLLRSARLAHVHGNIAILITHEDDVYLATRRNDLVPPNVVKVPELCGKEGKEFIVETNFMMMVTKNGELYAWSHYSPEPIYRPQQKMGSLSGRFVTSAVLSPGSVIALVLTDDGHVHQWGFGLVEPFLIQVDATMGRIKSLVCSYWISLALMENGEVFYWVTKRSPGKPKKLEAPNLPPFKKITASKTNILGLTVQGSVHFVSPAAYLWCDIPKFSNVRDITTHFTEETCVFHLMEENLVAKNVAEDESISHIFLNNGIDEIFAILYQKSYRSFNPQIKFGCDTAQRTLCEDIAGLWNSDDTDVTFSIQGRKIKAHRVILKCRSIYFAKMFDNEWKESRDSYIDIPDVKFCVFEAFLYYIYHARVYFSVDHVQKCPMGQCATMESLCPIPIWDTFGTFWTPQYSCPKPLLDNVLSRVVLTKRNPEYITFSDILGLLKLADCYCETVLRKECELILMQNINSENAFFLFENAYLANATELENGAFNFLLVNRSTLLDNIEGMDALQSVLGPRAMANLVLRLLPRCN</sequence>
<dbReference type="EMBL" id="LNIX01000075">
    <property type="protein sequence ID" value="OXA36744.1"/>
    <property type="molecule type" value="Genomic_DNA"/>
</dbReference>
<feature type="domain" description="BTB" evidence="1">
    <location>
        <begin position="321"/>
        <end position="388"/>
    </location>
</feature>
<protein>
    <submittedName>
        <fullName evidence="2">RCC1 and BTB domain-containing protein 1</fullName>
    </submittedName>
</protein>